<protein>
    <submittedName>
        <fullName evidence="11">Tetratricopeptide repeat protein</fullName>
    </submittedName>
</protein>
<comment type="similarity">
    <text evidence="2">Belongs to the kinesin light chain family.</text>
</comment>
<dbReference type="InterPro" id="IPR019734">
    <property type="entry name" value="TPR_rpt"/>
</dbReference>
<dbReference type="GO" id="GO:0007018">
    <property type="term" value="P:microtubule-based movement"/>
    <property type="evidence" value="ECO:0007669"/>
    <property type="project" value="TreeGrafter"/>
</dbReference>
<keyword evidence="5" id="KW-0677">Repeat</keyword>
<dbReference type="GO" id="GO:0019894">
    <property type="term" value="F:kinesin binding"/>
    <property type="evidence" value="ECO:0007669"/>
    <property type="project" value="TreeGrafter"/>
</dbReference>
<sequence length="405" mass="46490">MMLEEILLLLEQKQSQEGDSGTDVVLELNWDSLESSAQTMAGLLSLFALAPIPWSLVSKAARAASLDFDLVVNRDILVQKYLLQKLDDNTYQLQERIRDFLSIKGEQLADIEILKQGFCSAIVTIAKNIPETPTQSDILAITPAIPHLVEVVTNQKDYLNNEDLICPFVGLAWFYHGQGAYEQAWPWYEQCLSTVRERLGEEHPDVAISLNNLAYLYWKQGRYQKAEPLYLQALDLMKRLLGQQHRDVASTLQNLALLYYSQRRYQKAELLYLQALDLRKRLLGQEHPDVAEILNNLAVLYESQGQYLEAEPLYQQARKIAVKQLGEEHPTTRIISLNLEDLLGRSNTKSACQNPFMKINQIFQIFLCQESRTMRLRGVWEEYLVQFGSKSIPKTNDNTMVLKHN</sequence>
<reference evidence="11" key="1">
    <citation type="journal article" date="2017" name="Proc. Natl. Acad. Sci. U.S.A.">
        <title>Comparative genomics uncovers the prolific and distinctive metabolic potential of the cyanobacterial genus Moorea.</title>
        <authorList>
            <person name="Leao T."/>
            <person name="Castelao G."/>
            <person name="Korobeynikov A."/>
            <person name="Monroe E.A."/>
            <person name="Podell S."/>
            <person name="Glukhov E."/>
            <person name="Allen E.E."/>
            <person name="Gerwick W.H."/>
            <person name="Gerwick L."/>
        </authorList>
    </citation>
    <scope>NUCLEOTIDE SEQUENCE</scope>
    <source>
        <strain evidence="11">JHB</strain>
    </source>
</reference>
<evidence type="ECO:0000313" key="11">
    <source>
        <dbReference type="EMBL" id="WAN68981.1"/>
    </source>
</evidence>
<evidence type="ECO:0000256" key="9">
    <source>
        <dbReference type="ARBA" id="ARBA00023212"/>
    </source>
</evidence>
<comment type="subcellular location">
    <subcellularLocation>
        <location evidence="1">Cytoplasm</location>
        <location evidence="1">Cytoskeleton</location>
    </subcellularLocation>
</comment>
<dbReference type="AlphaFoldDB" id="A0A9Q9SSS6"/>
<evidence type="ECO:0000256" key="7">
    <source>
        <dbReference type="ARBA" id="ARBA00023054"/>
    </source>
</evidence>
<keyword evidence="8" id="KW-0505">Motor protein</keyword>
<dbReference type="PROSITE" id="PS50005">
    <property type="entry name" value="TPR"/>
    <property type="match status" value="2"/>
</dbReference>
<dbReference type="PANTHER" id="PTHR45783:SF3">
    <property type="entry name" value="KINESIN LIGHT CHAIN"/>
    <property type="match status" value="1"/>
</dbReference>
<evidence type="ECO:0000256" key="5">
    <source>
        <dbReference type="ARBA" id="ARBA00022737"/>
    </source>
</evidence>
<dbReference type="GO" id="GO:0005737">
    <property type="term" value="C:cytoplasm"/>
    <property type="evidence" value="ECO:0007669"/>
    <property type="project" value="TreeGrafter"/>
</dbReference>
<feature type="repeat" description="TPR" evidence="10">
    <location>
        <begin position="207"/>
        <end position="240"/>
    </location>
</feature>
<keyword evidence="4" id="KW-0493">Microtubule</keyword>
<dbReference type="SMART" id="SM00028">
    <property type="entry name" value="TPR"/>
    <property type="match status" value="4"/>
</dbReference>
<keyword evidence="6 10" id="KW-0802">TPR repeat</keyword>
<dbReference type="InterPro" id="IPR002151">
    <property type="entry name" value="Kinesin_light"/>
</dbReference>
<dbReference type="Pfam" id="PF13374">
    <property type="entry name" value="TPR_10"/>
    <property type="match status" value="1"/>
</dbReference>
<dbReference type="PANTHER" id="PTHR45783">
    <property type="entry name" value="KINESIN LIGHT CHAIN"/>
    <property type="match status" value="1"/>
</dbReference>
<keyword evidence="7" id="KW-0175">Coiled coil</keyword>
<name>A0A9Q9SSS6_MOOP1</name>
<dbReference type="InterPro" id="IPR011990">
    <property type="entry name" value="TPR-like_helical_dom_sf"/>
</dbReference>
<evidence type="ECO:0000256" key="1">
    <source>
        <dbReference type="ARBA" id="ARBA00004245"/>
    </source>
</evidence>
<dbReference type="SUPFAM" id="SSF48452">
    <property type="entry name" value="TPR-like"/>
    <property type="match status" value="1"/>
</dbReference>
<keyword evidence="3" id="KW-0963">Cytoplasm</keyword>
<proteinExistence type="inferred from homology"/>
<gene>
    <name evidence="11" type="ORF">BJP36_26635</name>
</gene>
<organism evidence="11">
    <name type="scientific">Moorena producens (strain JHB)</name>
    <dbReference type="NCBI Taxonomy" id="1454205"/>
    <lineage>
        <taxon>Bacteria</taxon>
        <taxon>Bacillati</taxon>
        <taxon>Cyanobacteriota</taxon>
        <taxon>Cyanophyceae</taxon>
        <taxon>Coleofasciculales</taxon>
        <taxon>Coleofasciculaceae</taxon>
        <taxon>Moorena</taxon>
    </lineage>
</organism>
<keyword evidence="9" id="KW-0206">Cytoskeleton</keyword>
<evidence type="ECO:0000256" key="2">
    <source>
        <dbReference type="ARBA" id="ARBA00009622"/>
    </source>
</evidence>
<evidence type="ECO:0000256" key="4">
    <source>
        <dbReference type="ARBA" id="ARBA00022701"/>
    </source>
</evidence>
<dbReference type="Pfam" id="PF13424">
    <property type="entry name" value="TPR_12"/>
    <property type="match status" value="2"/>
</dbReference>
<dbReference type="PRINTS" id="PR00381">
    <property type="entry name" value="KINESINLIGHT"/>
</dbReference>
<evidence type="ECO:0000256" key="3">
    <source>
        <dbReference type="ARBA" id="ARBA00022490"/>
    </source>
</evidence>
<dbReference type="EMBL" id="CP017708">
    <property type="protein sequence ID" value="WAN68981.1"/>
    <property type="molecule type" value="Genomic_DNA"/>
</dbReference>
<reference evidence="11" key="2">
    <citation type="submission" date="2022-10" db="EMBL/GenBank/DDBJ databases">
        <authorList>
            <person name="Ngo T.-E."/>
        </authorList>
    </citation>
    <scope>NUCLEOTIDE SEQUENCE</scope>
    <source>
        <strain evidence="11">JHB</strain>
    </source>
</reference>
<evidence type="ECO:0000256" key="8">
    <source>
        <dbReference type="ARBA" id="ARBA00023175"/>
    </source>
</evidence>
<evidence type="ECO:0000256" key="10">
    <source>
        <dbReference type="PROSITE-ProRule" id="PRU00339"/>
    </source>
</evidence>
<evidence type="ECO:0000256" key="6">
    <source>
        <dbReference type="ARBA" id="ARBA00022803"/>
    </source>
</evidence>
<dbReference type="GO" id="GO:0005871">
    <property type="term" value="C:kinesin complex"/>
    <property type="evidence" value="ECO:0007669"/>
    <property type="project" value="InterPro"/>
</dbReference>
<accession>A0A9Q9SSS6</accession>
<dbReference type="GO" id="GO:0005874">
    <property type="term" value="C:microtubule"/>
    <property type="evidence" value="ECO:0007669"/>
    <property type="project" value="UniProtKB-KW"/>
</dbReference>
<dbReference type="Proteomes" id="UP000176944">
    <property type="component" value="Chromosome"/>
</dbReference>
<feature type="repeat" description="TPR" evidence="10">
    <location>
        <begin position="249"/>
        <end position="282"/>
    </location>
</feature>
<dbReference type="Gene3D" id="1.25.40.10">
    <property type="entry name" value="Tetratricopeptide repeat domain"/>
    <property type="match status" value="1"/>
</dbReference>